<evidence type="ECO:0000313" key="2">
    <source>
        <dbReference type="Proteomes" id="UP000031982"/>
    </source>
</evidence>
<dbReference type="Proteomes" id="UP000031982">
    <property type="component" value="Unassembled WGS sequence"/>
</dbReference>
<dbReference type="InterPro" id="IPR016177">
    <property type="entry name" value="DNA-bd_dom_sf"/>
</dbReference>
<gene>
    <name evidence="1" type="ORF">SD77_1371</name>
</gene>
<dbReference type="EMBL" id="JXLP01000013">
    <property type="protein sequence ID" value="KIL77698.1"/>
    <property type="molecule type" value="Genomic_DNA"/>
</dbReference>
<comment type="caution">
    <text evidence="1">The sequence shown here is derived from an EMBL/GenBank/DDBJ whole genome shotgun (WGS) entry which is preliminary data.</text>
</comment>
<protein>
    <recommendedName>
        <fullName evidence="3">AP2/ERF domain-containing protein</fullName>
    </recommendedName>
</protein>
<dbReference type="SUPFAM" id="SSF54171">
    <property type="entry name" value="DNA-binding domain"/>
    <property type="match status" value="1"/>
</dbReference>
<organism evidence="1 2">
    <name type="scientific">Bacillus badius</name>
    <dbReference type="NCBI Taxonomy" id="1455"/>
    <lineage>
        <taxon>Bacteria</taxon>
        <taxon>Bacillati</taxon>
        <taxon>Bacillota</taxon>
        <taxon>Bacilli</taxon>
        <taxon>Bacillales</taxon>
        <taxon>Bacillaceae</taxon>
        <taxon>Pseudobacillus</taxon>
    </lineage>
</organism>
<accession>A0ABR5ASI1</accession>
<name>A0ABR5ASI1_BACBA</name>
<evidence type="ECO:0000313" key="1">
    <source>
        <dbReference type="EMBL" id="KIL77698.1"/>
    </source>
</evidence>
<sequence>MMNKMRAHKGNKSGVKNVHWHPASGKWGAVFQYRKQRYDLGIFGTIEEAQSAVIREKEKLGIPVFDNYSKTD</sequence>
<keyword evidence="2" id="KW-1185">Reference proteome</keyword>
<proteinExistence type="predicted"/>
<reference evidence="1 2" key="1">
    <citation type="submission" date="2015-01" db="EMBL/GenBank/DDBJ databases">
        <title>Genome Assembly of Bacillus badius MTCC 1458.</title>
        <authorList>
            <person name="Verma A."/>
            <person name="Khatri I."/>
            <person name="Mual P."/>
            <person name="Subramanian S."/>
            <person name="Krishnamurthi S."/>
        </authorList>
    </citation>
    <scope>NUCLEOTIDE SEQUENCE [LARGE SCALE GENOMIC DNA]</scope>
    <source>
        <strain evidence="1 2">MTCC 1458</strain>
    </source>
</reference>
<evidence type="ECO:0008006" key="3">
    <source>
        <dbReference type="Google" id="ProtNLM"/>
    </source>
</evidence>